<evidence type="ECO:0000259" key="5">
    <source>
        <dbReference type="Pfam" id="PF00884"/>
    </source>
</evidence>
<dbReference type="PROSITE" id="PS00523">
    <property type="entry name" value="SULFATASE_1"/>
    <property type="match status" value="1"/>
</dbReference>
<evidence type="ECO:0000313" key="7">
    <source>
        <dbReference type="Proteomes" id="UP000476064"/>
    </source>
</evidence>
<evidence type="ECO:0000256" key="4">
    <source>
        <dbReference type="ARBA" id="ARBA00022837"/>
    </source>
</evidence>
<dbReference type="Pfam" id="PF00884">
    <property type="entry name" value="Sulfatase"/>
    <property type="match status" value="1"/>
</dbReference>
<dbReference type="Gene3D" id="3.40.720.10">
    <property type="entry name" value="Alkaline Phosphatase, subunit A"/>
    <property type="match status" value="1"/>
</dbReference>
<dbReference type="PANTHER" id="PTHR42693">
    <property type="entry name" value="ARYLSULFATASE FAMILY MEMBER"/>
    <property type="match status" value="1"/>
</dbReference>
<reference evidence="6 7" key="1">
    <citation type="submission" date="2020-01" db="EMBL/GenBank/DDBJ databases">
        <title>Paenibacillus sp. nov., isolated from tomato rhizosphere.</title>
        <authorList>
            <person name="Weon H.-Y."/>
            <person name="Lee S.A."/>
        </authorList>
    </citation>
    <scope>NUCLEOTIDE SEQUENCE [LARGE SCALE GENOMIC DNA]</scope>
    <source>
        <strain evidence="6 7">12200R-189</strain>
    </source>
</reference>
<dbReference type="SUPFAM" id="SSF53649">
    <property type="entry name" value="Alkaline phosphatase-like"/>
    <property type="match status" value="1"/>
</dbReference>
<dbReference type="EMBL" id="CP048209">
    <property type="protein sequence ID" value="QHT59623.1"/>
    <property type="molecule type" value="Genomic_DNA"/>
</dbReference>
<sequence>MNKPNIVIVYCDDLGYGDLGCYGSDAIRTPHIDALAADGVRFTDWYSNSPVCSPSRAALLTGQYPMRAGVGEILGAKRGTPGLKRESRTLAERLKPAGYRTALYGKWHLGSADDTRPNARGFDDYFGFHAGCIDYYSHIFYWGGSQSNPVHDLWVNRDEVWRDGEYMTTLITDRSVDFIERNREEPFFLYAAYNAPHYPMHAPDRYMKRYGHLPRDRQTMAAMISAVDDGVGEIVAALKRAGVYEDTILFFSSDNGPSSESRNYLDGTEDVYYGGSAGVFRGHKASLFEGGIREPAILAYPSRIPAGQVRSDAGMMADIVPTILEFAGIESPPPGELDGRSAAPAVTGAGLLPQRTLFWEYGSQLAIREGKWKLVLNGKLDFNRTQPDDVHLSDLEADPGERVNLKDEYADTAQRLERDLRAWYAGLLQEAANAPLE</sequence>
<dbReference type="InterPro" id="IPR050738">
    <property type="entry name" value="Sulfatase"/>
</dbReference>
<dbReference type="PANTHER" id="PTHR42693:SF53">
    <property type="entry name" value="ENDO-4-O-SULFATASE"/>
    <property type="match status" value="1"/>
</dbReference>
<dbReference type="AlphaFoldDB" id="A0A6C0FW01"/>
<evidence type="ECO:0000256" key="2">
    <source>
        <dbReference type="ARBA" id="ARBA00022723"/>
    </source>
</evidence>
<keyword evidence="6" id="KW-0808">Transferase</keyword>
<keyword evidence="2" id="KW-0479">Metal-binding</keyword>
<dbReference type="KEGG" id="plyc:GXP70_06435"/>
<dbReference type="InterPro" id="IPR017850">
    <property type="entry name" value="Alkaline_phosphatase_core_sf"/>
</dbReference>
<dbReference type="RefSeq" id="WP_162355689.1">
    <property type="nucleotide sequence ID" value="NZ_CP048209.1"/>
</dbReference>
<dbReference type="InterPro" id="IPR000917">
    <property type="entry name" value="Sulfatase_N"/>
</dbReference>
<gene>
    <name evidence="6" type="ORF">GXP70_06435</name>
</gene>
<dbReference type="Gene3D" id="3.30.1120.10">
    <property type="match status" value="1"/>
</dbReference>
<comment type="similarity">
    <text evidence="1">Belongs to the sulfatase family.</text>
</comment>
<dbReference type="InterPro" id="IPR024607">
    <property type="entry name" value="Sulfatase_CS"/>
</dbReference>
<evidence type="ECO:0000256" key="1">
    <source>
        <dbReference type="ARBA" id="ARBA00008779"/>
    </source>
</evidence>
<feature type="domain" description="Sulfatase N-terminal" evidence="5">
    <location>
        <begin position="4"/>
        <end position="329"/>
    </location>
</feature>
<accession>A0A6C0FW01</accession>
<evidence type="ECO:0000313" key="6">
    <source>
        <dbReference type="EMBL" id="QHT59623.1"/>
    </source>
</evidence>
<protein>
    <submittedName>
        <fullName evidence="6">Sulfatase-like hydrolase/transferase</fullName>
    </submittedName>
</protein>
<dbReference type="GO" id="GO:0046872">
    <property type="term" value="F:metal ion binding"/>
    <property type="evidence" value="ECO:0007669"/>
    <property type="project" value="UniProtKB-KW"/>
</dbReference>
<proteinExistence type="inferred from homology"/>
<dbReference type="GO" id="GO:0004065">
    <property type="term" value="F:arylsulfatase activity"/>
    <property type="evidence" value="ECO:0007669"/>
    <property type="project" value="TreeGrafter"/>
</dbReference>
<dbReference type="Proteomes" id="UP000476064">
    <property type="component" value="Chromosome"/>
</dbReference>
<keyword evidence="7" id="KW-1185">Reference proteome</keyword>
<keyword evidence="4" id="KW-0106">Calcium</keyword>
<keyword evidence="3 6" id="KW-0378">Hydrolase</keyword>
<dbReference type="GO" id="GO:0016740">
    <property type="term" value="F:transferase activity"/>
    <property type="evidence" value="ECO:0007669"/>
    <property type="project" value="UniProtKB-KW"/>
</dbReference>
<organism evidence="6 7">
    <name type="scientific">Paenibacillus lycopersici</name>
    <dbReference type="NCBI Taxonomy" id="2704462"/>
    <lineage>
        <taxon>Bacteria</taxon>
        <taxon>Bacillati</taxon>
        <taxon>Bacillota</taxon>
        <taxon>Bacilli</taxon>
        <taxon>Bacillales</taxon>
        <taxon>Paenibacillaceae</taxon>
        <taxon>Paenibacillus</taxon>
    </lineage>
</organism>
<evidence type="ECO:0000256" key="3">
    <source>
        <dbReference type="ARBA" id="ARBA00022801"/>
    </source>
</evidence>
<name>A0A6C0FW01_9BACL</name>